<evidence type="ECO:0000256" key="6">
    <source>
        <dbReference type="ARBA" id="ARBA00023136"/>
    </source>
</evidence>
<sequence length="1025" mass="111825">MKALFTKLLCGVAILLLAPATVFAQDGTLSGTVTDGATGDPLPGATVRVQELGIGSATDADGNFEFDVPEGTHEVQASFVGYNPMMKTVDVAAGETTSLDFALQPRTEELEEVVVVGYGQQQRQRVSGSVSSIDAAEVAEAGVVSTEQLLQGRASGVQVSTVSGVAGAAISVKVRGPSSIQSGTEPLYVIDGIPVISGTSASDFGQQTNALADLNPSDIQSIEILKDASATAIYGSRGANGVVLITTKSGSASGQTEVSFGYEAGAVTPAVEKWSMLNGSQWAEVYREGFANASAFFGFPADPNVGTQVFGYPTLPEVDEAPTYNWVDEVFQTGVTQTYNLSVRGGDEKTRFLVSGSYDDLQNYIIENQFRRINGRVNVEHDPTPWLRTGANLTVTRSLNDRASSDNLVSAPLTSAALVPPVVPIRVDQEEDGTPEPGDYRGFNFQNPWNIADNVVASSKFNEADAYNWRTYGNAFIQLDPIDKLTLRAEVGGDLLVVDEYFRYIQESTDGQPNGFGAQYYREQRKYLMTYTANYVDTFNDIHDVSILGGSSFEFDRRNNVFAEANNFANNELPNVASGATPVTTSSTVDRKSGLESYFSRLNYTLNDRYIFEFSARVDGSSRFGENNQYGFFPAGSVAWLVSDESFMEDVDALSELKLRASYGVTGNDQIGFFPQLGLFAAGNNYNRTPGFVPSQISNPDLKWERVTQLDVGFDLGLFNNRIFLTADYYDKTTNDLILEVPVPRSQGYNSYFRNVGSMKNQGVDLGLETRNLTGAFSWTTNFNLSWLKNEVTDLVEEIPSGVQYATEGEPLGYFNLIPYEGVDPVTGKPLWRAADGSLTTSPSAGTDRRNVGKVLPTWTGGLTNRFSYKGVSLSALLQFETGHDIYNDTYRFMMLPATFNLHENYMNRWQERGDVTGVPRNYFADIADNHTRQSTRWLQDGSYLRLRDVTLSYSLPSSVLNALQISRARIYVKGTNLLTFDKITDGTGDPEVNTGGSFGVLNSGESFFTAPQQRSITGGFSLTL</sequence>
<dbReference type="Pfam" id="PF07715">
    <property type="entry name" value="Plug"/>
    <property type="match status" value="1"/>
</dbReference>
<comment type="similarity">
    <text evidence="8 9">Belongs to the TonB-dependent receptor family.</text>
</comment>
<keyword evidence="10" id="KW-0732">Signal</keyword>
<dbReference type="InterPro" id="IPR023996">
    <property type="entry name" value="TonB-dep_OMP_SusC/RagA"/>
</dbReference>
<dbReference type="GO" id="GO:0009279">
    <property type="term" value="C:cell outer membrane"/>
    <property type="evidence" value="ECO:0007669"/>
    <property type="project" value="UniProtKB-SubCell"/>
</dbReference>
<keyword evidence="2 8" id="KW-0813">Transport</keyword>
<evidence type="ECO:0000256" key="2">
    <source>
        <dbReference type="ARBA" id="ARBA00022448"/>
    </source>
</evidence>
<dbReference type="InterPro" id="IPR037066">
    <property type="entry name" value="Plug_dom_sf"/>
</dbReference>
<keyword evidence="14" id="KW-1185">Reference proteome</keyword>
<evidence type="ECO:0000256" key="7">
    <source>
        <dbReference type="ARBA" id="ARBA00023237"/>
    </source>
</evidence>
<protein>
    <submittedName>
        <fullName evidence="13">SusC/RagA family TonB-linked outer membrane protein</fullName>
    </submittedName>
</protein>
<feature type="signal peptide" evidence="10">
    <location>
        <begin position="1"/>
        <end position="24"/>
    </location>
</feature>
<keyword evidence="6 8" id="KW-0472">Membrane</keyword>
<dbReference type="SUPFAM" id="SSF49464">
    <property type="entry name" value="Carboxypeptidase regulatory domain-like"/>
    <property type="match status" value="1"/>
</dbReference>
<reference evidence="13 14" key="1">
    <citation type="submission" date="2017-10" db="EMBL/GenBank/DDBJ databases">
        <title>Draft genome of Longibacter Salinarum.</title>
        <authorList>
            <person name="Goh K.M."/>
            <person name="Shamsir M.S."/>
            <person name="Lim S.W."/>
        </authorList>
    </citation>
    <scope>NUCLEOTIDE SEQUENCE [LARGE SCALE GENOMIC DNA]</scope>
    <source>
        <strain evidence="13 14">KCTC 52045</strain>
    </source>
</reference>
<keyword evidence="3 8" id="KW-1134">Transmembrane beta strand</keyword>
<evidence type="ECO:0000313" key="13">
    <source>
        <dbReference type="EMBL" id="PEN13376.1"/>
    </source>
</evidence>
<evidence type="ECO:0000259" key="11">
    <source>
        <dbReference type="Pfam" id="PF00593"/>
    </source>
</evidence>
<comment type="caution">
    <text evidence="13">The sequence shown here is derived from an EMBL/GenBank/DDBJ whole genome shotgun (WGS) entry which is preliminary data.</text>
</comment>
<dbReference type="NCBIfam" id="TIGR04056">
    <property type="entry name" value="OMP_RagA_SusC"/>
    <property type="match status" value="1"/>
</dbReference>
<dbReference type="EMBL" id="PDEQ01000004">
    <property type="protein sequence ID" value="PEN13376.1"/>
    <property type="molecule type" value="Genomic_DNA"/>
</dbReference>
<dbReference type="Proteomes" id="UP000220102">
    <property type="component" value="Unassembled WGS sequence"/>
</dbReference>
<dbReference type="Gene3D" id="2.170.130.10">
    <property type="entry name" value="TonB-dependent receptor, plug domain"/>
    <property type="match status" value="1"/>
</dbReference>
<comment type="subcellular location">
    <subcellularLocation>
        <location evidence="1 8">Cell outer membrane</location>
        <topology evidence="1 8">Multi-pass membrane protein</topology>
    </subcellularLocation>
</comment>
<dbReference type="InterPro" id="IPR008969">
    <property type="entry name" value="CarboxyPept-like_regulatory"/>
</dbReference>
<accession>A0A2A8CXK0</accession>
<dbReference type="Gene3D" id="2.60.40.1120">
    <property type="entry name" value="Carboxypeptidase-like, regulatory domain"/>
    <property type="match status" value="1"/>
</dbReference>
<dbReference type="AlphaFoldDB" id="A0A2A8CXK0"/>
<organism evidence="13 14">
    <name type="scientific">Longibacter salinarum</name>
    <dbReference type="NCBI Taxonomy" id="1850348"/>
    <lineage>
        <taxon>Bacteria</taxon>
        <taxon>Pseudomonadati</taxon>
        <taxon>Rhodothermota</taxon>
        <taxon>Rhodothermia</taxon>
        <taxon>Rhodothermales</taxon>
        <taxon>Salisaetaceae</taxon>
        <taxon>Longibacter</taxon>
    </lineage>
</organism>
<dbReference type="InterPro" id="IPR036942">
    <property type="entry name" value="Beta-barrel_TonB_sf"/>
</dbReference>
<keyword evidence="5 9" id="KW-0798">TonB box</keyword>
<evidence type="ECO:0000256" key="1">
    <source>
        <dbReference type="ARBA" id="ARBA00004571"/>
    </source>
</evidence>
<name>A0A2A8CXK0_9BACT</name>
<gene>
    <name evidence="13" type="ORF">CRI94_08595</name>
</gene>
<keyword evidence="7 8" id="KW-0998">Cell outer membrane</keyword>
<evidence type="ECO:0000256" key="4">
    <source>
        <dbReference type="ARBA" id="ARBA00022692"/>
    </source>
</evidence>
<evidence type="ECO:0000256" key="9">
    <source>
        <dbReference type="RuleBase" id="RU003357"/>
    </source>
</evidence>
<feature type="domain" description="TonB-dependent receptor plug" evidence="12">
    <location>
        <begin position="124"/>
        <end position="242"/>
    </location>
</feature>
<dbReference type="OrthoDB" id="9768177at2"/>
<dbReference type="NCBIfam" id="TIGR04057">
    <property type="entry name" value="SusC_RagA_signa"/>
    <property type="match status" value="1"/>
</dbReference>
<dbReference type="Gene3D" id="2.40.170.20">
    <property type="entry name" value="TonB-dependent receptor, beta-barrel domain"/>
    <property type="match status" value="1"/>
</dbReference>
<evidence type="ECO:0000256" key="10">
    <source>
        <dbReference type="SAM" id="SignalP"/>
    </source>
</evidence>
<dbReference type="SUPFAM" id="SSF56935">
    <property type="entry name" value="Porins"/>
    <property type="match status" value="1"/>
</dbReference>
<feature type="domain" description="TonB-dependent receptor-like beta-barrel" evidence="11">
    <location>
        <begin position="435"/>
        <end position="978"/>
    </location>
</feature>
<dbReference type="InterPro" id="IPR023997">
    <property type="entry name" value="TonB-dep_OMP_SusC/RagA_CS"/>
</dbReference>
<dbReference type="InterPro" id="IPR039426">
    <property type="entry name" value="TonB-dep_rcpt-like"/>
</dbReference>
<evidence type="ECO:0000256" key="5">
    <source>
        <dbReference type="ARBA" id="ARBA00023077"/>
    </source>
</evidence>
<dbReference type="InterPro" id="IPR012910">
    <property type="entry name" value="Plug_dom"/>
</dbReference>
<evidence type="ECO:0000256" key="3">
    <source>
        <dbReference type="ARBA" id="ARBA00022452"/>
    </source>
</evidence>
<dbReference type="PROSITE" id="PS52016">
    <property type="entry name" value="TONB_DEPENDENT_REC_3"/>
    <property type="match status" value="1"/>
</dbReference>
<proteinExistence type="inferred from homology"/>
<keyword evidence="4 8" id="KW-0812">Transmembrane</keyword>
<dbReference type="Pfam" id="PF13715">
    <property type="entry name" value="CarbopepD_reg_2"/>
    <property type="match status" value="1"/>
</dbReference>
<feature type="chain" id="PRO_5012879685" evidence="10">
    <location>
        <begin position="25"/>
        <end position="1025"/>
    </location>
</feature>
<dbReference type="Pfam" id="PF00593">
    <property type="entry name" value="TonB_dep_Rec_b-barrel"/>
    <property type="match status" value="1"/>
</dbReference>
<evidence type="ECO:0000256" key="8">
    <source>
        <dbReference type="PROSITE-ProRule" id="PRU01360"/>
    </source>
</evidence>
<evidence type="ECO:0000313" key="14">
    <source>
        <dbReference type="Proteomes" id="UP000220102"/>
    </source>
</evidence>
<evidence type="ECO:0000259" key="12">
    <source>
        <dbReference type="Pfam" id="PF07715"/>
    </source>
</evidence>
<dbReference type="InterPro" id="IPR000531">
    <property type="entry name" value="Beta-barrel_TonB"/>
</dbReference>